<name>A0ABY3MZG4_9GAMM</name>
<comment type="caution">
    <text evidence="1">The sequence shown here is derived from an EMBL/GenBank/DDBJ whole genome shotgun (WGS) entry which is preliminary data.</text>
</comment>
<protein>
    <submittedName>
        <fullName evidence="1">SapC family protein</fullName>
    </submittedName>
</protein>
<evidence type="ECO:0000313" key="1">
    <source>
        <dbReference type="EMBL" id="TYK66613.1"/>
    </source>
</evidence>
<keyword evidence="2" id="KW-1185">Reference proteome</keyword>
<dbReference type="Pfam" id="PF07277">
    <property type="entry name" value="SapC"/>
    <property type="match status" value="1"/>
</dbReference>
<reference evidence="1 2" key="1">
    <citation type="submission" date="2019-08" db="EMBL/GenBank/DDBJ databases">
        <title>Microbe sample from Colwellia echini.</title>
        <authorList>
            <person name="Christiansen L."/>
            <person name="Pathiraja D."/>
            <person name="Schultz-Johansen M."/>
            <person name="Choi I.-G."/>
            <person name="Stougaard P."/>
        </authorList>
    </citation>
    <scope>NUCLEOTIDE SEQUENCE [LARGE SCALE GENOMIC DNA]</scope>
    <source>
        <strain evidence="1 2">A3</strain>
    </source>
</reference>
<sequence>MANFVPVRKEQLQNLKLASKRNLGHIAKQHIVSVTAGEYAQSSSSFPIVFVKGPDSPRHQSVAMLGLEAGENLFFKKDEWLGLTLPQSAGMSPFSLGLDPDQENTLTSFIDLDSEFVGEDKDLPLYDAEGKETELLTNVQKSLGRLYENEKRTENFIKEIVDNDLLQELELNINFASGEKKKLTGIFTINEEKLKALSDDKVLDFHKRGIFVPIYSMLSSLAQINRLVQLRNDTGERKIAGIQVVPLKQEEKTEAEATAS</sequence>
<accession>A0ABY3MZG4</accession>
<evidence type="ECO:0000313" key="2">
    <source>
        <dbReference type="Proteomes" id="UP000815846"/>
    </source>
</evidence>
<organism evidence="1 2">
    <name type="scientific">Colwellia echini</name>
    <dbReference type="NCBI Taxonomy" id="1982103"/>
    <lineage>
        <taxon>Bacteria</taxon>
        <taxon>Pseudomonadati</taxon>
        <taxon>Pseudomonadota</taxon>
        <taxon>Gammaproteobacteria</taxon>
        <taxon>Alteromonadales</taxon>
        <taxon>Colwelliaceae</taxon>
        <taxon>Colwellia</taxon>
    </lineage>
</organism>
<dbReference type="InterPro" id="IPR010836">
    <property type="entry name" value="SapC"/>
</dbReference>
<proteinExistence type="predicted"/>
<dbReference type="RefSeq" id="WP_101344695.1">
    <property type="nucleotide sequence ID" value="NZ_PJAI02000003.1"/>
</dbReference>
<dbReference type="EMBL" id="PJAI02000003">
    <property type="protein sequence ID" value="TYK66613.1"/>
    <property type="molecule type" value="Genomic_DNA"/>
</dbReference>
<gene>
    <name evidence="1" type="ORF">CWS31_004570</name>
</gene>
<dbReference type="Proteomes" id="UP000815846">
    <property type="component" value="Unassembled WGS sequence"/>
</dbReference>